<dbReference type="Proteomes" id="UP001596044">
    <property type="component" value="Unassembled WGS sequence"/>
</dbReference>
<dbReference type="InterPro" id="IPR024442">
    <property type="entry name" value="Transposase_Zn_ribbon"/>
</dbReference>
<dbReference type="RefSeq" id="WP_270877583.1">
    <property type="nucleotide sequence ID" value="NZ_JAQFVF010000002.1"/>
</dbReference>
<gene>
    <name evidence="2" type="ORF">ACFPOG_14975</name>
</gene>
<feature type="domain" description="Transposase zinc-ribbon" evidence="1">
    <location>
        <begin position="15"/>
        <end position="59"/>
    </location>
</feature>
<sequence>MTFSLHDASQLDFRSEADCVGYLMKKRWSGGFCCPNCDNDTFYKIQTRNLLECKECRVQISLTAGTIMHKSKLSLLVWFRAIQILIQDGHRHTVTSFAELMGINYRTAKLLIAKVALALQKEQLRFDKSVQQHKTDQVTKSTKRKQKISYFLKNNAEAFPKQYQFAKWMKAFLSVRLYPVFLKCYHRLN</sequence>
<dbReference type="Pfam" id="PF12760">
    <property type="entry name" value="Zn_ribbon_IS1595"/>
    <property type="match status" value="1"/>
</dbReference>
<keyword evidence="3" id="KW-1185">Reference proteome</keyword>
<protein>
    <submittedName>
        <fullName evidence="2">Transposase</fullName>
    </submittedName>
</protein>
<organism evidence="2 3">
    <name type="scientific">Paenibacillus aestuarii</name>
    <dbReference type="NCBI Taxonomy" id="516965"/>
    <lineage>
        <taxon>Bacteria</taxon>
        <taxon>Bacillati</taxon>
        <taxon>Bacillota</taxon>
        <taxon>Bacilli</taxon>
        <taxon>Bacillales</taxon>
        <taxon>Paenibacillaceae</taxon>
        <taxon>Paenibacillus</taxon>
    </lineage>
</organism>
<evidence type="ECO:0000259" key="1">
    <source>
        <dbReference type="Pfam" id="PF12760"/>
    </source>
</evidence>
<proteinExistence type="predicted"/>
<evidence type="ECO:0000313" key="3">
    <source>
        <dbReference type="Proteomes" id="UP001596044"/>
    </source>
</evidence>
<evidence type="ECO:0000313" key="2">
    <source>
        <dbReference type="EMBL" id="MFC5449571.1"/>
    </source>
</evidence>
<comment type="caution">
    <text evidence="2">The sequence shown here is derived from an EMBL/GenBank/DDBJ whole genome shotgun (WGS) entry which is preliminary data.</text>
</comment>
<accession>A0ABW0K987</accession>
<reference evidence="3" key="1">
    <citation type="journal article" date="2019" name="Int. J. Syst. Evol. Microbiol.">
        <title>The Global Catalogue of Microorganisms (GCM) 10K type strain sequencing project: providing services to taxonomists for standard genome sequencing and annotation.</title>
        <authorList>
            <consortium name="The Broad Institute Genomics Platform"/>
            <consortium name="The Broad Institute Genome Sequencing Center for Infectious Disease"/>
            <person name="Wu L."/>
            <person name="Ma J."/>
        </authorList>
    </citation>
    <scope>NUCLEOTIDE SEQUENCE [LARGE SCALE GENOMIC DNA]</scope>
    <source>
        <strain evidence="3">KACC 11904</strain>
    </source>
</reference>
<name>A0ABW0K987_9BACL</name>
<dbReference type="EMBL" id="JBHSMJ010000020">
    <property type="protein sequence ID" value="MFC5449571.1"/>
    <property type="molecule type" value="Genomic_DNA"/>
</dbReference>